<gene>
    <name evidence="1" type="ORF">IE53DRAFT_261480</name>
</gene>
<reference evidence="1 2" key="1">
    <citation type="journal article" date="2018" name="Mol. Biol. Evol.">
        <title>Broad Genomic Sampling Reveals a Smut Pathogenic Ancestry of the Fungal Clade Ustilaginomycotina.</title>
        <authorList>
            <person name="Kijpornyongpan T."/>
            <person name="Mondo S.J."/>
            <person name="Barry K."/>
            <person name="Sandor L."/>
            <person name="Lee J."/>
            <person name="Lipzen A."/>
            <person name="Pangilinan J."/>
            <person name="LaButti K."/>
            <person name="Hainaut M."/>
            <person name="Henrissat B."/>
            <person name="Grigoriev I.V."/>
            <person name="Spatafora J.W."/>
            <person name="Aime M.C."/>
        </authorList>
    </citation>
    <scope>NUCLEOTIDE SEQUENCE [LARGE SCALE GENOMIC DNA]</scope>
    <source>
        <strain evidence="1 2">SA 807</strain>
    </source>
</reference>
<protein>
    <submittedName>
        <fullName evidence="1">MFS general substrate transporter</fullName>
    </submittedName>
</protein>
<sequence>MSSSPTSPLDKKQGDPITTTQTVQTPNASDQELGGAAVPSYLPPGIDEKKLVRKIDWALIPFLSLLYLLSFLDRSAIGNAKLYGLEKELKLTDEQYNLCLTIFFFPYALFEVPSNILLKKLRPSVWFPLITFLVGVCMMSQGLVNNYGGLMTARFFLGVTEAGLFPGVNALLSGWYKRNEFGLRAAVFFSAATASGAFGGLLSAAIHNMDGVGGYSGWRWIFILIGIFTSLCGIAAIWLVQDYPETAKFLTEDERKAVIARLQSDQQFSAGGEEFQWKNVWKSILDWKTWVGMGMYSGCDGPLYAFSLFTPTVVKQLGYTATRANLVSVPIYVVACIFTVIVGFSADRTANRTLYNIGLSLLGMAGYAILIGNDVTKRPGVSYFGIYLGAIGIYPLIANTISLVAGNAEGAYKRSVVMAIVISWGNINGAVSSNIYPSRTGPRFRMGHGIVLGYIFSGLIFSTIYHFGVKLENRKRAQGLRDEKYLREEEEVEVESEVGDKSSGGVERRKTLEIRAKEEREKEISQEKSKVKSILRRLDMAPGGTYVDVDEARRLKGDEWSGFRYRA</sequence>
<proteinExistence type="predicted"/>
<evidence type="ECO:0000313" key="2">
    <source>
        <dbReference type="Proteomes" id="UP000245626"/>
    </source>
</evidence>
<dbReference type="EMBL" id="KZ820498">
    <property type="protein sequence ID" value="PWN47220.1"/>
    <property type="molecule type" value="Genomic_DNA"/>
</dbReference>
<name>A0ACD0NN89_9BASI</name>
<evidence type="ECO:0000313" key="1">
    <source>
        <dbReference type="EMBL" id="PWN47220.1"/>
    </source>
</evidence>
<organism evidence="1 2">
    <name type="scientific">Violaceomyces palustris</name>
    <dbReference type="NCBI Taxonomy" id="1673888"/>
    <lineage>
        <taxon>Eukaryota</taxon>
        <taxon>Fungi</taxon>
        <taxon>Dikarya</taxon>
        <taxon>Basidiomycota</taxon>
        <taxon>Ustilaginomycotina</taxon>
        <taxon>Ustilaginomycetes</taxon>
        <taxon>Violaceomycetales</taxon>
        <taxon>Violaceomycetaceae</taxon>
        <taxon>Violaceomyces</taxon>
    </lineage>
</organism>
<accession>A0ACD0NN89</accession>
<dbReference type="Proteomes" id="UP000245626">
    <property type="component" value="Unassembled WGS sequence"/>
</dbReference>
<keyword evidence="2" id="KW-1185">Reference proteome</keyword>